<sequence>MENKAKVINSGKIIVSHIVFPLVLAIAVGITTSGSFVYQAVNHEEPVVVQAASYPTPAKRGITLYGLGNDTVYVYYSASQMAAVKAASNTQANARLAFAAAFGAINQYAGLLATAALIRTNTQFNNFREAINSAISKKKGLQLQYNTTFDDGNNSATWGASFVVK</sequence>
<reference evidence="2 5" key="2">
    <citation type="submission" date="2020-07" db="EMBL/GenBank/DDBJ databases">
        <title>Organ Donor 1.</title>
        <authorList>
            <person name="Marsh A.J."/>
            <person name="Azcarate-Peril M.A."/>
        </authorList>
    </citation>
    <scope>NUCLEOTIDE SEQUENCE [LARGE SCALE GENOMIC DNA]</scope>
    <source>
        <strain evidence="2 5">AMC0712</strain>
    </source>
</reference>
<dbReference type="RefSeq" id="WP_005692382.1">
    <property type="nucleotide sequence ID" value="NZ_CABFNI010000018.1"/>
</dbReference>
<evidence type="ECO:0000313" key="3">
    <source>
        <dbReference type="EMBL" id="THC79506.1"/>
    </source>
</evidence>
<accession>A0A508Z2Q8</accession>
<dbReference type="Proteomes" id="UP000307517">
    <property type="component" value="Unassembled WGS sequence"/>
</dbReference>
<dbReference type="Proteomes" id="UP000552935">
    <property type="component" value="Unassembled WGS sequence"/>
</dbReference>
<dbReference type="AlphaFoldDB" id="A0A508Z2Q8"/>
<comment type="caution">
    <text evidence="2">The sequence shown here is derived from an EMBL/GenBank/DDBJ whole genome shotgun (WGS) entry which is preliminary data.</text>
</comment>
<evidence type="ECO:0000256" key="1">
    <source>
        <dbReference type="SAM" id="Phobius"/>
    </source>
</evidence>
<reference evidence="3 4" key="1">
    <citation type="submission" date="2019-04" db="EMBL/GenBank/DDBJ databases">
        <title>Genome Announcement to Ensure Probiotic Safety of Lactobacillus rhamnosus UBLR-58.</title>
        <authorList>
            <person name="Sulthana A."/>
            <person name="Lakshmi S.G."/>
            <person name="Madempudi R.S."/>
        </authorList>
    </citation>
    <scope>NUCLEOTIDE SEQUENCE [LARGE SCALE GENOMIC DNA]</scope>
    <source>
        <strain evidence="3 4">UBLR-58</strain>
    </source>
</reference>
<evidence type="ECO:0000313" key="2">
    <source>
        <dbReference type="EMBL" id="NZA05452.1"/>
    </source>
</evidence>
<keyword evidence="1" id="KW-0812">Transmembrane</keyword>
<dbReference type="EMBL" id="JACCKI010000008">
    <property type="protein sequence ID" value="NZA05452.1"/>
    <property type="molecule type" value="Genomic_DNA"/>
</dbReference>
<organism evidence="2 5">
    <name type="scientific">Lacticaseibacillus rhamnosus</name>
    <name type="common">Lactobacillus rhamnosus</name>
    <dbReference type="NCBI Taxonomy" id="47715"/>
    <lineage>
        <taxon>Bacteria</taxon>
        <taxon>Bacillati</taxon>
        <taxon>Bacillota</taxon>
        <taxon>Bacilli</taxon>
        <taxon>Lactobacillales</taxon>
        <taxon>Lactobacillaceae</taxon>
        <taxon>Lacticaseibacillus</taxon>
    </lineage>
</organism>
<evidence type="ECO:0000313" key="4">
    <source>
        <dbReference type="Proteomes" id="UP000307517"/>
    </source>
</evidence>
<keyword evidence="1" id="KW-1133">Transmembrane helix</keyword>
<gene>
    <name evidence="3" type="ORF">E6L36_03225</name>
    <name evidence="2" type="ORF">H0N82_10205</name>
</gene>
<evidence type="ECO:0000313" key="5">
    <source>
        <dbReference type="Proteomes" id="UP000552935"/>
    </source>
</evidence>
<name>A0A508Z2Q8_LACRH</name>
<dbReference type="EMBL" id="SSHM01000001">
    <property type="protein sequence ID" value="THC79506.1"/>
    <property type="molecule type" value="Genomic_DNA"/>
</dbReference>
<feature type="transmembrane region" description="Helical" evidence="1">
    <location>
        <begin position="12"/>
        <end position="38"/>
    </location>
</feature>
<proteinExistence type="predicted"/>
<feature type="transmembrane region" description="Helical" evidence="1">
    <location>
        <begin position="96"/>
        <end position="118"/>
    </location>
</feature>
<protein>
    <submittedName>
        <fullName evidence="2">Uncharacterized protein</fullName>
    </submittedName>
</protein>
<keyword evidence="1" id="KW-0472">Membrane</keyword>